<keyword evidence="1" id="KW-1133">Transmembrane helix</keyword>
<proteinExistence type="predicted"/>
<keyword evidence="3" id="KW-1185">Reference proteome</keyword>
<dbReference type="InterPro" id="IPR009937">
    <property type="entry name" value="Phage_holin_3_6"/>
</dbReference>
<dbReference type="Proteomes" id="UP000192472">
    <property type="component" value="Unassembled WGS sequence"/>
</dbReference>
<protein>
    <submittedName>
        <fullName evidence="2">Putative Holin-X, holin superfamily III</fullName>
    </submittedName>
</protein>
<reference evidence="2 3" key="1">
    <citation type="submission" date="2017-04" db="EMBL/GenBank/DDBJ databases">
        <authorList>
            <person name="Afonso C.L."/>
            <person name="Miller P.J."/>
            <person name="Scott M.A."/>
            <person name="Spackman E."/>
            <person name="Goraichik I."/>
            <person name="Dimitrov K.M."/>
            <person name="Suarez D.L."/>
            <person name="Swayne D.E."/>
        </authorList>
    </citation>
    <scope>NUCLEOTIDE SEQUENCE [LARGE SCALE GENOMIC DNA]</scope>
    <source>
        <strain evidence="2 3">DSM 26133</strain>
    </source>
</reference>
<gene>
    <name evidence="2" type="ORF">SAMN04488029_1781</name>
</gene>
<dbReference type="STRING" id="692418.SAMN04488029_1781"/>
<accession>A0A1W2GBD6</accession>
<keyword evidence="1" id="KW-0812">Transmembrane</keyword>
<sequence>MDILKISKLKETFTEYIRVKFELFKLDLTEHLSNVLAQLIAYLVILVISGLMITFLSIALAHFLNAYFEHESIGYLIVAGIYLFFLLLVFYFLKSGKLKAFFETKLMENISNEKSKNEEE</sequence>
<dbReference type="RefSeq" id="WP_084372398.1">
    <property type="nucleotide sequence ID" value="NZ_FWYF01000002.1"/>
</dbReference>
<evidence type="ECO:0000313" key="2">
    <source>
        <dbReference type="EMBL" id="SMD33990.1"/>
    </source>
</evidence>
<dbReference type="Pfam" id="PF07332">
    <property type="entry name" value="Phage_holin_3_6"/>
    <property type="match status" value="1"/>
</dbReference>
<dbReference type="OrthoDB" id="982917at2"/>
<organism evidence="2 3">
    <name type="scientific">Reichenbachiella faecimaris</name>
    <dbReference type="NCBI Taxonomy" id="692418"/>
    <lineage>
        <taxon>Bacteria</taxon>
        <taxon>Pseudomonadati</taxon>
        <taxon>Bacteroidota</taxon>
        <taxon>Cytophagia</taxon>
        <taxon>Cytophagales</taxon>
        <taxon>Reichenbachiellaceae</taxon>
        <taxon>Reichenbachiella</taxon>
    </lineage>
</organism>
<dbReference type="EMBL" id="FWYF01000002">
    <property type="protein sequence ID" value="SMD33990.1"/>
    <property type="molecule type" value="Genomic_DNA"/>
</dbReference>
<evidence type="ECO:0000313" key="3">
    <source>
        <dbReference type="Proteomes" id="UP000192472"/>
    </source>
</evidence>
<keyword evidence="1" id="KW-0472">Membrane</keyword>
<name>A0A1W2GBD6_REIFA</name>
<feature type="transmembrane region" description="Helical" evidence="1">
    <location>
        <begin position="73"/>
        <end position="93"/>
    </location>
</feature>
<evidence type="ECO:0000256" key="1">
    <source>
        <dbReference type="SAM" id="Phobius"/>
    </source>
</evidence>
<dbReference type="AlphaFoldDB" id="A0A1W2GBD6"/>
<feature type="transmembrane region" description="Helical" evidence="1">
    <location>
        <begin position="39"/>
        <end position="61"/>
    </location>
</feature>